<feature type="transmembrane region" description="Helical" evidence="9">
    <location>
        <begin position="364"/>
        <end position="380"/>
    </location>
</feature>
<feature type="transmembrane region" description="Helical" evidence="9">
    <location>
        <begin position="339"/>
        <end position="357"/>
    </location>
</feature>
<comment type="caution">
    <text evidence="10">The sequence shown here is derived from an EMBL/GenBank/DDBJ whole genome shotgun (WGS) entry which is preliminary data.</text>
</comment>
<dbReference type="Proteomes" id="UP001589609">
    <property type="component" value="Unassembled WGS sequence"/>
</dbReference>
<feature type="transmembrane region" description="Helical" evidence="9">
    <location>
        <begin position="74"/>
        <end position="95"/>
    </location>
</feature>
<feature type="transmembrane region" description="Helical" evidence="9">
    <location>
        <begin position="37"/>
        <end position="62"/>
    </location>
</feature>
<organism evidence="10 11">
    <name type="scientific">Ectobacillus funiculus</name>
    <dbReference type="NCBI Taxonomy" id="137993"/>
    <lineage>
        <taxon>Bacteria</taxon>
        <taxon>Bacillati</taxon>
        <taxon>Bacillota</taxon>
        <taxon>Bacilli</taxon>
        <taxon>Bacillales</taxon>
        <taxon>Bacillaceae</taxon>
        <taxon>Ectobacillus</taxon>
    </lineage>
</organism>
<evidence type="ECO:0000256" key="8">
    <source>
        <dbReference type="ARBA" id="ARBA00023136"/>
    </source>
</evidence>
<evidence type="ECO:0000256" key="3">
    <source>
        <dbReference type="ARBA" id="ARBA00022448"/>
    </source>
</evidence>
<dbReference type="NCBIfam" id="TIGR00796">
    <property type="entry name" value="livcs"/>
    <property type="match status" value="1"/>
</dbReference>
<evidence type="ECO:0000256" key="1">
    <source>
        <dbReference type="ARBA" id="ARBA00004651"/>
    </source>
</evidence>
<keyword evidence="5 9" id="KW-0812">Transmembrane</keyword>
<protein>
    <recommendedName>
        <fullName evidence="9">Branched-chain amino acid transport system carrier protein</fullName>
    </recommendedName>
</protein>
<dbReference type="PANTHER" id="PTHR30588">
    <property type="entry name" value="BRANCHED-CHAIN AMINO ACID TRANSPORT SYSTEM 2 CARRIER PROTEIN"/>
    <property type="match status" value="1"/>
</dbReference>
<feature type="transmembrane region" description="Helical" evidence="9">
    <location>
        <begin position="400"/>
        <end position="423"/>
    </location>
</feature>
<dbReference type="InterPro" id="IPR004685">
    <property type="entry name" value="Brnchd-chn_aa_trnsp_Livcs"/>
</dbReference>
<name>A0ABV5WR83_9BACI</name>
<evidence type="ECO:0000256" key="5">
    <source>
        <dbReference type="ARBA" id="ARBA00022692"/>
    </source>
</evidence>
<feature type="transmembrane region" description="Helical" evidence="9">
    <location>
        <begin position="179"/>
        <end position="206"/>
    </location>
</feature>
<feature type="transmembrane region" description="Helical" evidence="9">
    <location>
        <begin position="313"/>
        <end position="333"/>
    </location>
</feature>
<dbReference type="RefSeq" id="WP_379952597.1">
    <property type="nucleotide sequence ID" value="NZ_JBHMAF010000200.1"/>
</dbReference>
<evidence type="ECO:0000256" key="7">
    <source>
        <dbReference type="ARBA" id="ARBA00022989"/>
    </source>
</evidence>
<evidence type="ECO:0000313" key="11">
    <source>
        <dbReference type="Proteomes" id="UP001589609"/>
    </source>
</evidence>
<dbReference type="EMBL" id="JBHMAF010000200">
    <property type="protein sequence ID" value="MFB9762731.1"/>
    <property type="molecule type" value="Genomic_DNA"/>
</dbReference>
<comment type="function">
    <text evidence="9">Component of the transport system for branched-chain amino acids.</text>
</comment>
<keyword evidence="8 9" id="KW-0472">Membrane</keyword>
<evidence type="ECO:0000256" key="9">
    <source>
        <dbReference type="RuleBase" id="RU362122"/>
    </source>
</evidence>
<accession>A0ABV5WR83</accession>
<dbReference type="PANTHER" id="PTHR30588:SF0">
    <property type="entry name" value="BRANCHED-CHAIN AMINO ACID PERMEASE BRNQ"/>
    <property type="match status" value="1"/>
</dbReference>
<comment type="subcellular location">
    <subcellularLocation>
        <location evidence="1 9">Cell membrane</location>
        <topology evidence="1 9">Multi-pass membrane protein</topology>
    </subcellularLocation>
</comment>
<feature type="transmembrane region" description="Helical" evidence="9">
    <location>
        <begin position="115"/>
        <end position="134"/>
    </location>
</feature>
<keyword evidence="7 9" id="KW-1133">Transmembrane helix</keyword>
<comment type="similarity">
    <text evidence="2 9">Belongs to the branched chain amino acid transporter family.</text>
</comment>
<reference evidence="10 11" key="1">
    <citation type="submission" date="2024-09" db="EMBL/GenBank/DDBJ databases">
        <authorList>
            <person name="Sun Q."/>
            <person name="Mori K."/>
        </authorList>
    </citation>
    <scope>NUCLEOTIDE SEQUENCE [LARGE SCALE GENOMIC DNA]</scope>
    <source>
        <strain evidence="10 11">JCM 11201</strain>
    </source>
</reference>
<gene>
    <name evidence="10" type="primary">brnQ</name>
    <name evidence="10" type="ORF">ACFFMS_31400</name>
</gene>
<keyword evidence="6 9" id="KW-0029">Amino-acid transport</keyword>
<feature type="transmembrane region" description="Helical" evidence="9">
    <location>
        <begin position="227"/>
        <end position="247"/>
    </location>
</feature>
<sequence>MKQRDILLIGLMLFSMFFGAGNLMFPPLLGAQAGTSLWLALFGFIVTAVGLPLFVLIAISLVKGGAQELGNRVHPRFSSAFTVIVYLSIGPFLAIPRNANVAYEMGFKPFIDSSPLTLFIFTAIFFALVYAISLNPSKMVDYMGKWITPILLLAMAVLCIAAFTQLHEPLQAPKAKYEASAFFAGFIDGYSTMDALASLAFGIVILTALQQRGITDSQKLTRYTAKAGFIAGIALAAVYIALGLLGAKMAPQGSFENGTTILSSAASLLLGQGGNMLLGFIFTLACFTTCVGLTTACGQYFAKLVPKVSYKTMALIVTLVSFGLANLGLNQILTVSVPFLVMAYPLTIVLVALAFLHRFFAGSRAVYASAMLFTGIFSLYDGLKMFGLESSVLNNVTNSLPFSAAGLGWVVPAIVGAIVGIVISRFSPQPPANKKDSLTS</sequence>
<evidence type="ECO:0000313" key="10">
    <source>
        <dbReference type="EMBL" id="MFB9762731.1"/>
    </source>
</evidence>
<proteinExistence type="inferred from homology"/>
<feature type="transmembrane region" description="Helical" evidence="9">
    <location>
        <begin position="146"/>
        <end position="167"/>
    </location>
</feature>
<feature type="transmembrane region" description="Helical" evidence="9">
    <location>
        <begin position="277"/>
        <end position="301"/>
    </location>
</feature>
<keyword evidence="3 9" id="KW-0813">Transport</keyword>
<evidence type="ECO:0000256" key="4">
    <source>
        <dbReference type="ARBA" id="ARBA00022475"/>
    </source>
</evidence>
<keyword evidence="11" id="KW-1185">Reference proteome</keyword>
<feature type="transmembrane region" description="Helical" evidence="9">
    <location>
        <begin position="7"/>
        <end position="25"/>
    </location>
</feature>
<evidence type="ECO:0000256" key="2">
    <source>
        <dbReference type="ARBA" id="ARBA00008540"/>
    </source>
</evidence>
<evidence type="ECO:0000256" key="6">
    <source>
        <dbReference type="ARBA" id="ARBA00022970"/>
    </source>
</evidence>
<dbReference type="Pfam" id="PF05525">
    <property type="entry name" value="Branch_AA_trans"/>
    <property type="match status" value="1"/>
</dbReference>
<keyword evidence="4" id="KW-1003">Cell membrane</keyword>